<dbReference type="KEGG" id="rrz:CS378_18445"/>
<dbReference type="AlphaFoldDB" id="A0A098BQD0"/>
<accession>A0A098BQD0</accession>
<evidence type="ECO:0000259" key="2">
    <source>
        <dbReference type="Pfam" id="PF11887"/>
    </source>
</evidence>
<name>A0A098BQD0_9NOCA</name>
<dbReference type="GO" id="GO:0005576">
    <property type="term" value="C:extracellular region"/>
    <property type="evidence" value="ECO:0007669"/>
    <property type="project" value="TreeGrafter"/>
</dbReference>
<sequence>MNSLLGPGVRLTAFCAVGVLAAVVVGNTLDRTIAGSTRAYSAEFTDVEGLGPGSDVTLAGVRVGRVSDVTLAPQDDGTSRAVVDFEVESEFELTTDVTADVHYGDMIGVRYVALTLPEDGTGTVLPDGGTIPVGQTSPPVDLTALVNGFEPLFEAIDPAQVNTLATAVVEAFQGQGSTLDSLLLHIASVSSDLVEHEQIFDSLAVNLETLVAVADRRSTDVGRLISGLAVVSDALAGDGDQLAVLVERGSTSVRAAAALVAGATAPLASTVTDLRAMTDAWIPRTGQFDQVMSGLPELAGNINRIGDYGGWLNLYMCNFTVKSHDAEVNLFGPAYSEVCR</sequence>
<dbReference type="Pfam" id="PF02470">
    <property type="entry name" value="MlaD"/>
    <property type="match status" value="1"/>
</dbReference>
<evidence type="ECO:0000313" key="3">
    <source>
        <dbReference type="EMBL" id="CDZ90422.1"/>
    </source>
</evidence>
<dbReference type="EMBL" id="CCSD01000085">
    <property type="protein sequence ID" value="CDZ90422.1"/>
    <property type="molecule type" value="Genomic_DNA"/>
</dbReference>
<dbReference type="NCBIfam" id="TIGR00996">
    <property type="entry name" value="Mtu_fam_mce"/>
    <property type="match status" value="1"/>
</dbReference>
<protein>
    <submittedName>
        <fullName evidence="3">Putative Mce family protein</fullName>
    </submittedName>
</protein>
<dbReference type="GO" id="GO:0051701">
    <property type="term" value="P:biological process involved in interaction with host"/>
    <property type="evidence" value="ECO:0007669"/>
    <property type="project" value="TreeGrafter"/>
</dbReference>
<feature type="domain" description="Mammalian cell entry C-terminal" evidence="2">
    <location>
        <begin position="123"/>
        <end position="303"/>
    </location>
</feature>
<dbReference type="eggNOG" id="COG1463">
    <property type="taxonomic scope" value="Bacteria"/>
</dbReference>
<feature type="domain" description="Mce/MlaD" evidence="1">
    <location>
        <begin position="37"/>
        <end position="115"/>
    </location>
</feature>
<evidence type="ECO:0000259" key="1">
    <source>
        <dbReference type="Pfam" id="PF02470"/>
    </source>
</evidence>
<dbReference type="Pfam" id="PF11887">
    <property type="entry name" value="Mce4_CUP1"/>
    <property type="match status" value="1"/>
</dbReference>
<organism evidence="3 4">
    <name type="scientific">Rhodococcus ruber</name>
    <dbReference type="NCBI Taxonomy" id="1830"/>
    <lineage>
        <taxon>Bacteria</taxon>
        <taxon>Bacillati</taxon>
        <taxon>Actinomycetota</taxon>
        <taxon>Actinomycetes</taxon>
        <taxon>Mycobacteriales</taxon>
        <taxon>Nocardiaceae</taxon>
        <taxon>Rhodococcus</taxon>
    </lineage>
</organism>
<dbReference type="PANTHER" id="PTHR33371:SF17">
    <property type="entry name" value="MCE-FAMILY PROTEIN MCE1B"/>
    <property type="match status" value="1"/>
</dbReference>
<dbReference type="InterPro" id="IPR003399">
    <property type="entry name" value="Mce/MlaD"/>
</dbReference>
<reference evidence="3 4" key="1">
    <citation type="journal article" date="2014" name="Genome Announc.">
        <title>Draft Genome Sequence of Propane- and Butane-Oxidizing Actinobacterium Rhodococcus ruber IEGM 231.</title>
        <authorList>
            <person name="Ivshina I.B."/>
            <person name="Kuyukina M.S."/>
            <person name="Krivoruchko A.V."/>
            <person name="Barbe V."/>
            <person name="Fischer C."/>
        </authorList>
    </citation>
    <scope>NUCLEOTIDE SEQUENCE [LARGE SCALE GENOMIC DNA]</scope>
</reference>
<dbReference type="Proteomes" id="UP000042997">
    <property type="component" value="Unassembled WGS sequence"/>
</dbReference>
<proteinExistence type="predicted"/>
<dbReference type="InterPro" id="IPR024516">
    <property type="entry name" value="Mce_C"/>
</dbReference>
<dbReference type="PANTHER" id="PTHR33371">
    <property type="entry name" value="INTERMEMBRANE PHOSPHOLIPID TRANSPORT SYSTEM BINDING PROTEIN MLAD-RELATED"/>
    <property type="match status" value="1"/>
</dbReference>
<dbReference type="OrthoDB" id="338143at2"/>
<evidence type="ECO:0000313" key="4">
    <source>
        <dbReference type="Proteomes" id="UP000042997"/>
    </source>
</evidence>
<gene>
    <name evidence="3" type="primary">mce2B</name>
    <name evidence="3" type="ORF">RHRU231_710100</name>
</gene>
<dbReference type="InterPro" id="IPR005693">
    <property type="entry name" value="Mce"/>
</dbReference>
<dbReference type="RefSeq" id="WP_010594944.1">
    <property type="nucleotide sequence ID" value="NZ_CP024315.1"/>
</dbReference>
<dbReference type="InterPro" id="IPR052336">
    <property type="entry name" value="MlaD_Phospholipid_Transporter"/>
</dbReference>